<dbReference type="PROSITE" id="PS51658">
    <property type="entry name" value="BFN"/>
    <property type="match status" value="1"/>
</dbReference>
<feature type="non-terminal residue" evidence="2">
    <location>
        <position position="1"/>
    </location>
</feature>
<dbReference type="InterPro" id="IPR003729">
    <property type="entry name" value="Bi_nuclease_dom"/>
</dbReference>
<gene>
    <name evidence="2" type="ORF">S06H3_13828</name>
</gene>
<dbReference type="Pfam" id="PF02577">
    <property type="entry name" value="BFN_dom"/>
    <property type="match status" value="1"/>
</dbReference>
<dbReference type="SUPFAM" id="SSF103256">
    <property type="entry name" value="Hypothetical protein TM0160"/>
    <property type="match status" value="1"/>
</dbReference>
<evidence type="ECO:0000313" key="2">
    <source>
        <dbReference type="EMBL" id="GAI16587.1"/>
    </source>
</evidence>
<reference evidence="2" key="1">
    <citation type="journal article" date="2014" name="Front. Microbiol.">
        <title>High frequency of phylogenetically diverse reductive dehalogenase-homologous genes in deep subseafloor sedimentary metagenomes.</title>
        <authorList>
            <person name="Kawai M."/>
            <person name="Futagami T."/>
            <person name="Toyoda A."/>
            <person name="Takaki Y."/>
            <person name="Nishi S."/>
            <person name="Hori S."/>
            <person name="Arai W."/>
            <person name="Tsubouchi T."/>
            <person name="Morono Y."/>
            <person name="Uchiyama I."/>
            <person name="Ito T."/>
            <person name="Fujiyama A."/>
            <person name="Inagaki F."/>
            <person name="Takami H."/>
        </authorList>
    </citation>
    <scope>NUCLEOTIDE SEQUENCE</scope>
    <source>
        <strain evidence="2">Expedition CK06-06</strain>
    </source>
</reference>
<dbReference type="EMBL" id="BARV01006747">
    <property type="protein sequence ID" value="GAI16587.1"/>
    <property type="molecule type" value="Genomic_DNA"/>
</dbReference>
<protein>
    <recommendedName>
        <fullName evidence="1">BFN domain-containing protein</fullName>
    </recommendedName>
</protein>
<dbReference type="Gene3D" id="3.10.690.10">
    <property type="entry name" value="Bifunctional nuclease domain"/>
    <property type="match status" value="1"/>
</dbReference>
<dbReference type="AlphaFoldDB" id="X1LBA7"/>
<dbReference type="InterPro" id="IPR036104">
    <property type="entry name" value="BFN_sf"/>
</dbReference>
<evidence type="ECO:0000259" key="1">
    <source>
        <dbReference type="PROSITE" id="PS51658"/>
    </source>
</evidence>
<proteinExistence type="predicted"/>
<comment type="caution">
    <text evidence="2">The sequence shown here is derived from an EMBL/GenBank/DDBJ whole genome shotgun (WGS) entry which is preliminary data.</text>
</comment>
<sequence>FTKVELYKYKADTGEAESEEIEISEIPSLSTDGFVVCDISVEPSIIHLIAKCLQLDMITNEVQTSSIEKGLQKELSVRPWGHDLVAQILENFGIKVLLIKIHTLKEETGTYYATIFLQKGNRILALDSKPSDAIAIATRADAEIYIKEELLDKYGKKIC</sequence>
<accession>X1LBA7</accession>
<dbReference type="GO" id="GO:0004518">
    <property type="term" value="F:nuclease activity"/>
    <property type="evidence" value="ECO:0007669"/>
    <property type="project" value="InterPro"/>
</dbReference>
<feature type="domain" description="BFN" evidence="1">
    <location>
        <begin position="15"/>
        <end position="158"/>
    </location>
</feature>
<name>X1LBA7_9ZZZZ</name>
<organism evidence="2">
    <name type="scientific">marine sediment metagenome</name>
    <dbReference type="NCBI Taxonomy" id="412755"/>
    <lineage>
        <taxon>unclassified sequences</taxon>
        <taxon>metagenomes</taxon>
        <taxon>ecological metagenomes</taxon>
    </lineage>
</organism>